<keyword evidence="8" id="KW-1185">Reference proteome</keyword>
<evidence type="ECO:0000256" key="1">
    <source>
        <dbReference type="ARBA" id="ARBA00004141"/>
    </source>
</evidence>
<dbReference type="Gene3D" id="1.20.1260.100">
    <property type="entry name" value="TspO/MBR protein"/>
    <property type="match status" value="1"/>
</dbReference>
<reference evidence="7 8" key="1">
    <citation type="journal article" date="2014" name="Genome Announc.">
        <title>Draft Genome Sequence of Lutibaculum baratangense Strain AMV1T, Isolated from a Mud Volcano in Andamans, India.</title>
        <authorList>
            <person name="Singh A."/>
            <person name="Sreenivas A."/>
            <person name="Sathyanarayana Reddy G."/>
            <person name="Pinnaka A.K."/>
            <person name="Shivaji S."/>
        </authorList>
    </citation>
    <scope>NUCLEOTIDE SEQUENCE [LARGE SCALE GENOMIC DNA]</scope>
    <source>
        <strain evidence="7 8">AMV1</strain>
    </source>
</reference>
<evidence type="ECO:0000313" key="7">
    <source>
        <dbReference type="EMBL" id="ESR24169.1"/>
    </source>
</evidence>
<comment type="subcellular location">
    <subcellularLocation>
        <location evidence="1">Membrane</location>
        <topology evidence="1">Multi-pass membrane protein</topology>
    </subcellularLocation>
</comment>
<dbReference type="InterPro" id="IPR038330">
    <property type="entry name" value="TspO/MBR-related_sf"/>
</dbReference>
<proteinExistence type="inferred from homology"/>
<evidence type="ECO:0000256" key="3">
    <source>
        <dbReference type="ARBA" id="ARBA00022692"/>
    </source>
</evidence>
<keyword evidence="4 6" id="KW-1133">Transmembrane helix</keyword>
<feature type="transmembrane region" description="Helical" evidence="6">
    <location>
        <begin position="115"/>
        <end position="135"/>
    </location>
</feature>
<dbReference type="GO" id="GO:0033013">
    <property type="term" value="P:tetrapyrrole metabolic process"/>
    <property type="evidence" value="ECO:0007669"/>
    <property type="project" value="UniProtKB-ARBA"/>
</dbReference>
<evidence type="ECO:0000313" key="8">
    <source>
        <dbReference type="Proteomes" id="UP000017819"/>
    </source>
</evidence>
<name>V4RFK4_9HYPH</name>
<feature type="transmembrane region" description="Helical" evidence="6">
    <location>
        <begin position="56"/>
        <end position="78"/>
    </location>
</feature>
<dbReference type="STRING" id="631454.N177_2618"/>
<dbReference type="EMBL" id="AWXZ01000035">
    <property type="protein sequence ID" value="ESR24169.1"/>
    <property type="molecule type" value="Genomic_DNA"/>
</dbReference>
<evidence type="ECO:0000256" key="2">
    <source>
        <dbReference type="ARBA" id="ARBA00007524"/>
    </source>
</evidence>
<dbReference type="Pfam" id="PF03073">
    <property type="entry name" value="TspO_MBR"/>
    <property type="match status" value="1"/>
</dbReference>
<dbReference type="FunFam" id="1.20.1260.100:FF:000001">
    <property type="entry name" value="translocator protein 2"/>
    <property type="match status" value="1"/>
</dbReference>
<keyword evidence="5 6" id="KW-0472">Membrane</keyword>
<dbReference type="PANTHER" id="PTHR10057">
    <property type="entry name" value="PERIPHERAL-TYPE BENZODIAZEPINE RECEPTOR"/>
    <property type="match status" value="1"/>
</dbReference>
<organism evidence="7 8">
    <name type="scientific">Lutibaculum baratangense AMV1</name>
    <dbReference type="NCBI Taxonomy" id="631454"/>
    <lineage>
        <taxon>Bacteria</taxon>
        <taxon>Pseudomonadati</taxon>
        <taxon>Pseudomonadota</taxon>
        <taxon>Alphaproteobacteria</taxon>
        <taxon>Hyphomicrobiales</taxon>
        <taxon>Tepidamorphaceae</taxon>
        <taxon>Lutibaculum</taxon>
    </lineage>
</organism>
<evidence type="ECO:0000256" key="4">
    <source>
        <dbReference type="ARBA" id="ARBA00022989"/>
    </source>
</evidence>
<feature type="transmembrane region" description="Helical" evidence="6">
    <location>
        <begin position="90"/>
        <end position="109"/>
    </location>
</feature>
<dbReference type="InterPro" id="IPR004307">
    <property type="entry name" value="TspO_MBR"/>
</dbReference>
<dbReference type="CDD" id="cd15904">
    <property type="entry name" value="TSPO_MBR"/>
    <property type="match status" value="1"/>
</dbReference>
<comment type="caution">
    <text evidence="7">The sequence shown here is derived from an EMBL/GenBank/DDBJ whole genome shotgun (WGS) entry which is preliminary data.</text>
</comment>
<comment type="similarity">
    <text evidence="2">Belongs to the TspO/BZRP family.</text>
</comment>
<protein>
    <submittedName>
        <fullName evidence="7">Tryptophan-rich sensory protein</fullName>
    </submittedName>
</protein>
<dbReference type="AlphaFoldDB" id="V4RFK4"/>
<feature type="transmembrane region" description="Helical" evidence="6">
    <location>
        <begin position="147"/>
        <end position="166"/>
    </location>
</feature>
<dbReference type="Proteomes" id="UP000017819">
    <property type="component" value="Unassembled WGS sequence"/>
</dbReference>
<dbReference type="PANTHER" id="PTHR10057:SF0">
    <property type="entry name" value="TRANSLOCATOR PROTEIN"/>
    <property type="match status" value="1"/>
</dbReference>
<sequence>MRDRELMKPQPVKSAAVLAGLLLACLAAGALGSWATIPNVGTWYEGLAKPGFTPPNWVFTPVWTALYIAMAVAAWLVWRADPGAPEVRAALTAFFVQLVLNAAWSWAFFGLHSPLLGLIVILALIAAIVWTMRLFWLLSPLATALMVPYLAWVLYACALNGAILALN</sequence>
<gene>
    <name evidence="7" type="ORF">N177_2618</name>
</gene>
<dbReference type="PROSITE" id="PS51257">
    <property type="entry name" value="PROKAR_LIPOPROTEIN"/>
    <property type="match status" value="1"/>
</dbReference>
<evidence type="ECO:0000256" key="6">
    <source>
        <dbReference type="SAM" id="Phobius"/>
    </source>
</evidence>
<dbReference type="GO" id="GO:0016020">
    <property type="term" value="C:membrane"/>
    <property type="evidence" value="ECO:0007669"/>
    <property type="project" value="UniProtKB-SubCell"/>
</dbReference>
<accession>V4RFK4</accession>
<keyword evidence="3 6" id="KW-0812">Transmembrane</keyword>
<dbReference type="PIRSF" id="PIRSF005859">
    <property type="entry name" value="PBR"/>
    <property type="match status" value="1"/>
</dbReference>
<evidence type="ECO:0000256" key="5">
    <source>
        <dbReference type="ARBA" id="ARBA00023136"/>
    </source>
</evidence>
<dbReference type="eggNOG" id="COG3476">
    <property type="taxonomic scope" value="Bacteria"/>
</dbReference>